<reference evidence="1 2" key="1">
    <citation type="submission" date="2018-05" db="EMBL/GenBank/DDBJ databases">
        <title>Novel Campyloabacter and Helicobacter Species and Strains.</title>
        <authorList>
            <person name="Mannion A.J."/>
            <person name="Shen Z."/>
            <person name="Fox J.G."/>
        </authorList>
    </citation>
    <scope>NUCLEOTIDE SEQUENCE [LARGE SCALE GENOMIC DNA]</scope>
    <source>
        <strain evidence="2">MIT10-5678</strain>
    </source>
</reference>
<comment type="caution">
    <text evidence="1">The sequence shown here is derived from an EMBL/GenBank/DDBJ whole genome shotgun (WGS) entry which is preliminary data.</text>
</comment>
<dbReference type="Proteomes" id="UP000309584">
    <property type="component" value="Unassembled WGS sequence"/>
</dbReference>
<evidence type="ECO:0000313" key="2">
    <source>
        <dbReference type="Proteomes" id="UP000309584"/>
    </source>
</evidence>
<dbReference type="EMBL" id="NXLY01000002">
    <property type="protein sequence ID" value="TKX34565.1"/>
    <property type="molecule type" value="Genomic_DNA"/>
</dbReference>
<evidence type="ECO:0008006" key="3">
    <source>
        <dbReference type="Google" id="ProtNLM"/>
    </source>
</evidence>
<protein>
    <recommendedName>
        <fullName evidence="3">DUF3298 domain-containing protein</fullName>
    </recommendedName>
</protein>
<gene>
    <name evidence="1" type="ORF">CQA75_01250</name>
</gene>
<dbReference type="RefSeq" id="WP_137623247.1">
    <property type="nucleotide sequence ID" value="NZ_NXLY01000002.1"/>
</dbReference>
<organism evidence="1 2">
    <name type="scientific">Campylobacter taeniopygiae</name>
    <dbReference type="NCBI Taxonomy" id="2510188"/>
    <lineage>
        <taxon>Bacteria</taxon>
        <taxon>Pseudomonadati</taxon>
        <taxon>Campylobacterota</taxon>
        <taxon>Epsilonproteobacteria</taxon>
        <taxon>Campylobacterales</taxon>
        <taxon>Campylobacteraceae</taxon>
        <taxon>Campylobacter</taxon>
    </lineage>
</organism>
<sequence>MKFFLFLFFAISLLFSKNYKGEAYFYDLKDKQIFAIIYEDAPFIPVFDKDINQTSPSFIVLSDLNTSKEIPIFKISKVWKDQDDIYVINEAKELILDNKKIKAQKLGFTNLYLFEDQNNIKIKSCLDFLKNDEFKKIHQLSNKDFDFEQIIQKPIFLKDGKLSFQEQYYFYKDEMERPILELNNFVYDIKKNAFIHLNQLYDIKNHQFLDLLHQKLKKFCAECFEDIDTMDFNDNFLLTPYGIKICYLPFENHFLDENICIDFFNNEIEEFKK</sequence>
<accession>A0ABY2TMA7</accession>
<evidence type="ECO:0000313" key="1">
    <source>
        <dbReference type="EMBL" id="TKX34565.1"/>
    </source>
</evidence>
<name>A0ABY2TMA7_9BACT</name>
<keyword evidence="2" id="KW-1185">Reference proteome</keyword>
<proteinExistence type="predicted"/>